<evidence type="ECO:0000256" key="3">
    <source>
        <dbReference type="ARBA" id="ARBA00022801"/>
    </source>
</evidence>
<dbReference type="GO" id="GO:0005576">
    <property type="term" value="C:extracellular region"/>
    <property type="evidence" value="ECO:0007669"/>
    <property type="project" value="TreeGrafter"/>
</dbReference>
<reference evidence="8" key="1">
    <citation type="journal article" date="2020" name="Cell">
        <title>Large-Scale Comparative Analyses of Tick Genomes Elucidate Their Genetic Diversity and Vector Capacities.</title>
        <authorList>
            <consortium name="Tick Genome and Microbiome Consortium (TIGMIC)"/>
            <person name="Jia N."/>
            <person name="Wang J."/>
            <person name="Shi W."/>
            <person name="Du L."/>
            <person name="Sun Y."/>
            <person name="Zhan W."/>
            <person name="Jiang J.F."/>
            <person name="Wang Q."/>
            <person name="Zhang B."/>
            <person name="Ji P."/>
            <person name="Bell-Sakyi L."/>
            <person name="Cui X.M."/>
            <person name="Yuan T.T."/>
            <person name="Jiang B.G."/>
            <person name="Yang W.F."/>
            <person name="Lam T.T."/>
            <person name="Chang Q.C."/>
            <person name="Ding S.J."/>
            <person name="Wang X.J."/>
            <person name="Zhu J.G."/>
            <person name="Ruan X.D."/>
            <person name="Zhao L."/>
            <person name="Wei J.T."/>
            <person name="Ye R.Z."/>
            <person name="Que T.C."/>
            <person name="Du C.H."/>
            <person name="Zhou Y.H."/>
            <person name="Cheng J.X."/>
            <person name="Dai P.F."/>
            <person name="Guo W.B."/>
            <person name="Han X.H."/>
            <person name="Huang E.J."/>
            <person name="Li L.F."/>
            <person name="Wei W."/>
            <person name="Gao Y.C."/>
            <person name="Liu J.Z."/>
            <person name="Shao H.Z."/>
            <person name="Wang X."/>
            <person name="Wang C.C."/>
            <person name="Yang T.C."/>
            <person name="Huo Q.B."/>
            <person name="Li W."/>
            <person name="Chen H.Y."/>
            <person name="Chen S.E."/>
            <person name="Zhou L.G."/>
            <person name="Ni X.B."/>
            <person name="Tian J.H."/>
            <person name="Sheng Y."/>
            <person name="Liu T."/>
            <person name="Pan Y.S."/>
            <person name="Xia L.Y."/>
            <person name="Li J."/>
            <person name="Zhao F."/>
            <person name="Cao W.C."/>
        </authorList>
    </citation>
    <scope>NUCLEOTIDE SEQUENCE</scope>
    <source>
        <strain evidence="8">Rmic-2018</strain>
    </source>
</reference>
<accession>A0A9J6EGA0</accession>
<evidence type="ECO:0000256" key="2">
    <source>
        <dbReference type="ARBA" id="ARBA00022729"/>
    </source>
</evidence>
<dbReference type="Proteomes" id="UP000821866">
    <property type="component" value="Chromosome 2"/>
</dbReference>
<dbReference type="PANTHER" id="PTHR12370:SF3">
    <property type="entry name" value="PHOSPHOLIPASE B-LIKE 2-RELATED"/>
    <property type="match status" value="1"/>
</dbReference>
<dbReference type="EMBL" id="JABSTU010000004">
    <property type="protein sequence ID" value="KAH8033499.1"/>
    <property type="molecule type" value="Genomic_DNA"/>
</dbReference>
<dbReference type="Pfam" id="PF03564">
    <property type="entry name" value="DUF1759"/>
    <property type="match status" value="1"/>
</dbReference>
<dbReference type="GO" id="GO:0009395">
    <property type="term" value="P:phospholipid catabolic process"/>
    <property type="evidence" value="ECO:0007669"/>
    <property type="project" value="TreeGrafter"/>
</dbReference>
<evidence type="ECO:0000256" key="4">
    <source>
        <dbReference type="ARBA" id="ARBA00022963"/>
    </source>
</evidence>
<dbReference type="Gene3D" id="3.60.60.30">
    <property type="match status" value="1"/>
</dbReference>
<protein>
    <recommendedName>
        <fullName evidence="7">Phospholipase B-like</fullName>
        <ecNumber evidence="7">3.1.1.-</ecNumber>
    </recommendedName>
</protein>
<evidence type="ECO:0000256" key="1">
    <source>
        <dbReference type="ARBA" id="ARBA00007835"/>
    </source>
</evidence>
<evidence type="ECO:0000256" key="7">
    <source>
        <dbReference type="RuleBase" id="RU364138"/>
    </source>
</evidence>
<organism evidence="8 9">
    <name type="scientific">Rhipicephalus microplus</name>
    <name type="common">Cattle tick</name>
    <name type="synonym">Boophilus microplus</name>
    <dbReference type="NCBI Taxonomy" id="6941"/>
    <lineage>
        <taxon>Eukaryota</taxon>
        <taxon>Metazoa</taxon>
        <taxon>Ecdysozoa</taxon>
        <taxon>Arthropoda</taxon>
        <taxon>Chelicerata</taxon>
        <taxon>Arachnida</taxon>
        <taxon>Acari</taxon>
        <taxon>Parasitiformes</taxon>
        <taxon>Ixodida</taxon>
        <taxon>Ixodoidea</taxon>
        <taxon>Ixodidae</taxon>
        <taxon>Rhipicephalinae</taxon>
        <taxon>Rhipicephalus</taxon>
        <taxon>Boophilus</taxon>
    </lineage>
</organism>
<evidence type="ECO:0000313" key="9">
    <source>
        <dbReference type="Proteomes" id="UP000821866"/>
    </source>
</evidence>
<comment type="caution">
    <text evidence="8">The sequence shown here is derived from an EMBL/GenBank/DDBJ whole genome shotgun (WGS) entry which is preliminary data.</text>
</comment>
<dbReference type="AlphaFoldDB" id="A0A9J6EGA0"/>
<dbReference type="InterPro" id="IPR007000">
    <property type="entry name" value="PLipase_B-like"/>
</dbReference>
<sequence length="205" mass="23509">MYRMSIQVQQHEIKLLKLRVETFGGELATGQGFWECFKQPVHDNDGLAKLQKFQHLGLLLTGPVMAAIKGLQATEAYYGDDKAILQSICGDKERMQQEHLGKLRALSEYLHQLTYGFLELYSNESYSDRDQAFNAGIFEGYATADRAIMHYDNLWKQYCAHQVDSCVKLFQFIGATLNYMQQQATELAVKDPYWHQDGLNHEESA</sequence>
<keyword evidence="9" id="KW-1185">Reference proteome</keyword>
<gene>
    <name evidence="8" type="ORF">HPB51_013358</name>
</gene>
<dbReference type="InterPro" id="IPR005312">
    <property type="entry name" value="DUF1759"/>
</dbReference>
<reference evidence="8" key="2">
    <citation type="submission" date="2021-09" db="EMBL/GenBank/DDBJ databases">
        <authorList>
            <person name="Jia N."/>
            <person name="Wang J."/>
            <person name="Shi W."/>
            <person name="Du L."/>
            <person name="Sun Y."/>
            <person name="Zhan W."/>
            <person name="Jiang J."/>
            <person name="Wang Q."/>
            <person name="Zhang B."/>
            <person name="Ji P."/>
            <person name="Sakyi L.B."/>
            <person name="Cui X."/>
            <person name="Yuan T."/>
            <person name="Jiang B."/>
            <person name="Yang W."/>
            <person name="Lam T.T.-Y."/>
            <person name="Chang Q."/>
            <person name="Ding S."/>
            <person name="Wang X."/>
            <person name="Zhu J."/>
            <person name="Ruan X."/>
            <person name="Zhao L."/>
            <person name="Wei J."/>
            <person name="Que T."/>
            <person name="Du C."/>
            <person name="Cheng J."/>
            <person name="Dai P."/>
            <person name="Han X."/>
            <person name="Huang E."/>
            <person name="Gao Y."/>
            <person name="Liu J."/>
            <person name="Shao H."/>
            <person name="Ye R."/>
            <person name="Li L."/>
            <person name="Wei W."/>
            <person name="Wang X."/>
            <person name="Wang C."/>
            <person name="Huo Q."/>
            <person name="Li W."/>
            <person name="Guo W."/>
            <person name="Chen H."/>
            <person name="Chen S."/>
            <person name="Zhou L."/>
            <person name="Zhou L."/>
            <person name="Ni X."/>
            <person name="Tian J."/>
            <person name="Zhou Y."/>
            <person name="Sheng Y."/>
            <person name="Liu T."/>
            <person name="Pan Y."/>
            <person name="Xia L."/>
            <person name="Li J."/>
            <person name="Zhao F."/>
            <person name="Cao W."/>
        </authorList>
    </citation>
    <scope>NUCLEOTIDE SEQUENCE</scope>
    <source>
        <strain evidence="8">Rmic-2018</strain>
        <tissue evidence="8">Larvae</tissue>
    </source>
</reference>
<comment type="function">
    <text evidence="7">Putative phospholipase.</text>
</comment>
<dbReference type="PANTHER" id="PTHR12370">
    <property type="entry name" value="PHOSPHOLIPASE B-RELATED"/>
    <property type="match status" value="1"/>
</dbReference>
<comment type="similarity">
    <text evidence="1 7">Belongs to the phospholipase B-like family.</text>
</comment>
<keyword evidence="6" id="KW-0325">Glycoprotein</keyword>
<dbReference type="EC" id="3.1.1.-" evidence="7"/>
<keyword evidence="3 7" id="KW-0378">Hydrolase</keyword>
<evidence type="ECO:0000256" key="6">
    <source>
        <dbReference type="ARBA" id="ARBA00023180"/>
    </source>
</evidence>
<dbReference type="Pfam" id="PF04916">
    <property type="entry name" value="Phospholip_B"/>
    <property type="match status" value="1"/>
</dbReference>
<dbReference type="GO" id="GO:0004620">
    <property type="term" value="F:phospholipase activity"/>
    <property type="evidence" value="ECO:0007669"/>
    <property type="project" value="InterPro"/>
</dbReference>
<keyword evidence="2" id="KW-0732">Signal</keyword>
<evidence type="ECO:0000256" key="5">
    <source>
        <dbReference type="ARBA" id="ARBA00023098"/>
    </source>
</evidence>
<keyword evidence="4 7" id="KW-0442">Lipid degradation</keyword>
<evidence type="ECO:0000313" key="8">
    <source>
        <dbReference type="EMBL" id="KAH8033499.1"/>
    </source>
</evidence>
<proteinExistence type="inferred from homology"/>
<name>A0A9J6EGA0_RHIMP</name>
<keyword evidence="5 7" id="KW-0443">Lipid metabolism</keyword>